<dbReference type="EMBL" id="CAMXCT010002776">
    <property type="protein sequence ID" value="CAI4000348.1"/>
    <property type="molecule type" value="Genomic_DNA"/>
</dbReference>
<evidence type="ECO:0000313" key="4">
    <source>
        <dbReference type="Proteomes" id="UP001152797"/>
    </source>
</evidence>
<keyword evidence="1" id="KW-0175">Coiled coil</keyword>
<proteinExistence type="predicted"/>
<evidence type="ECO:0000256" key="1">
    <source>
        <dbReference type="SAM" id="Coils"/>
    </source>
</evidence>
<dbReference type="AlphaFoldDB" id="A0A9P1CYX3"/>
<dbReference type="OrthoDB" id="10567488at2759"/>
<feature type="coiled-coil region" evidence="1">
    <location>
        <begin position="96"/>
        <end position="137"/>
    </location>
</feature>
<reference evidence="3" key="2">
    <citation type="submission" date="2024-04" db="EMBL/GenBank/DDBJ databases">
        <authorList>
            <person name="Chen Y."/>
            <person name="Shah S."/>
            <person name="Dougan E. K."/>
            <person name="Thang M."/>
            <person name="Chan C."/>
        </authorList>
    </citation>
    <scope>NUCLEOTIDE SEQUENCE [LARGE SCALE GENOMIC DNA]</scope>
</reference>
<evidence type="ECO:0000313" key="3">
    <source>
        <dbReference type="EMBL" id="CAL1153723.1"/>
    </source>
</evidence>
<dbReference type="Proteomes" id="UP001152797">
    <property type="component" value="Unassembled WGS sequence"/>
</dbReference>
<dbReference type="EMBL" id="CAMXCT030002776">
    <property type="protein sequence ID" value="CAL4787660.1"/>
    <property type="molecule type" value="Genomic_DNA"/>
</dbReference>
<gene>
    <name evidence="2" type="ORF">C1SCF055_LOCUS26470</name>
</gene>
<comment type="caution">
    <text evidence="2">The sequence shown here is derived from an EMBL/GenBank/DDBJ whole genome shotgun (WGS) entry which is preliminary data.</text>
</comment>
<keyword evidence="4" id="KW-1185">Reference proteome</keyword>
<protein>
    <submittedName>
        <fullName evidence="2">Uncharacterized protein</fullName>
    </submittedName>
</protein>
<evidence type="ECO:0000313" key="2">
    <source>
        <dbReference type="EMBL" id="CAI4000348.1"/>
    </source>
</evidence>
<name>A0A9P1CYX3_9DINO</name>
<accession>A0A9P1CYX3</accession>
<dbReference type="EMBL" id="CAMXCT020002776">
    <property type="protein sequence ID" value="CAL1153723.1"/>
    <property type="molecule type" value="Genomic_DNA"/>
</dbReference>
<dbReference type="Gene3D" id="3.30.200.20">
    <property type="entry name" value="Phosphorylase Kinase, domain 1"/>
    <property type="match status" value="1"/>
</dbReference>
<sequence>MDKSTSSEKDLRAFEREVPVLMRTDHENLVRFLGISSATVGLAAGQLADSKGQRKQEVKAKEALKKELAQRLSKGMQAFKRVEALETTEATLQQQLAYNNRRLGRLEEALQKEEQQRDEAVKENLQLREELQQEEKFNKETLHRVEALEKVRLGDNQSNRVAVLEDENAKFRAALAGAARRLINLEADVRSQRLLSTSTPKVVRHQKQPMQPAK</sequence>
<reference evidence="2" key="1">
    <citation type="submission" date="2022-10" db="EMBL/GenBank/DDBJ databases">
        <authorList>
            <person name="Chen Y."/>
            <person name="Dougan E. K."/>
            <person name="Chan C."/>
            <person name="Rhodes N."/>
            <person name="Thang M."/>
        </authorList>
    </citation>
    <scope>NUCLEOTIDE SEQUENCE</scope>
</reference>
<organism evidence="2">
    <name type="scientific">Cladocopium goreaui</name>
    <dbReference type="NCBI Taxonomy" id="2562237"/>
    <lineage>
        <taxon>Eukaryota</taxon>
        <taxon>Sar</taxon>
        <taxon>Alveolata</taxon>
        <taxon>Dinophyceae</taxon>
        <taxon>Suessiales</taxon>
        <taxon>Symbiodiniaceae</taxon>
        <taxon>Cladocopium</taxon>
    </lineage>
</organism>